<organism evidence="3 4">
    <name type="scientific">Pyricularia grisea</name>
    <name type="common">Crabgrass-specific blast fungus</name>
    <name type="synonym">Magnaporthe grisea</name>
    <dbReference type="NCBI Taxonomy" id="148305"/>
    <lineage>
        <taxon>Eukaryota</taxon>
        <taxon>Fungi</taxon>
        <taxon>Dikarya</taxon>
        <taxon>Ascomycota</taxon>
        <taxon>Pezizomycotina</taxon>
        <taxon>Sordariomycetes</taxon>
        <taxon>Sordariomycetidae</taxon>
        <taxon>Magnaporthales</taxon>
        <taxon>Pyriculariaceae</taxon>
        <taxon>Pyricularia</taxon>
    </lineage>
</organism>
<sequence length="545" mass="60526">MHDRISHWIDRLPVTAEKDVKRKRCEYPQTRSSDLPTPPATQICRFTGDVPPSPIINTPPTKRQQNFPSHQAEVEEVEQTPRPTVAALRGNVSLSYSTSSKATSKRSSSPRKRQAELEVEPEEAIQVRSLANGRLPDELFSLVSELEKAASGDTPVLHASLKQELKYAEEKAKERRALGYRIPDSAFTRGEEDTTGDLITDVPASRVCEVLLAALRCQERKHDENGWNQAVHYRLLRLALPADGFVDFEPCTTARITPDILPRSSSSGKKVDYCFIVNGASVFDQPAMEAANRTGAWKTPAQIIETLRRRTPGTSINHTDFGPLNKWPIAISAEAKRPGESGEKAELQVGVWQAAQWRLLEWQRQEQQNKLQIPRHSQRSLAAMDMEDEIGEGEAGVRVLSQDIAAVTAPSQISIPPSITPDLAFLPALVIVGHDWKFAATTREDCDGGRTVLWTESTIGSTSNLLGIYRIIWCVRRLARPVSECGERPNMTEMASDDERLTYVEFCCAKNNGDKAAPKYPPCWRSVAVLKVVERSSVQSASTSP</sequence>
<protein>
    <recommendedName>
        <fullName evidence="2">PD-(D/E)XK nuclease-like domain-containing protein</fullName>
    </recommendedName>
</protein>
<name>A0A6P8B995_PYRGI</name>
<reference evidence="4" key="2">
    <citation type="submission" date="2019-10" db="EMBL/GenBank/DDBJ databases">
        <authorList>
            <consortium name="NCBI Genome Project"/>
        </authorList>
    </citation>
    <scope>NUCLEOTIDE SEQUENCE</scope>
    <source>
        <strain evidence="4">NI907</strain>
    </source>
</reference>
<evidence type="ECO:0000259" key="2">
    <source>
        <dbReference type="Pfam" id="PF20516"/>
    </source>
</evidence>
<accession>A0A6P8B995</accession>
<dbReference type="GeneID" id="41957712"/>
<evidence type="ECO:0000313" key="4">
    <source>
        <dbReference type="RefSeq" id="XP_030983738.1"/>
    </source>
</evidence>
<feature type="domain" description="PD-(D/E)XK nuclease-like" evidence="2">
    <location>
        <begin position="197"/>
        <end position="480"/>
    </location>
</feature>
<gene>
    <name evidence="4" type="ORF">PgNI_02744</name>
</gene>
<dbReference type="Pfam" id="PF20516">
    <property type="entry name" value="PDDEXK_12"/>
    <property type="match status" value="1"/>
</dbReference>
<keyword evidence="3" id="KW-1185">Reference proteome</keyword>
<proteinExistence type="predicted"/>
<evidence type="ECO:0000256" key="1">
    <source>
        <dbReference type="SAM" id="MobiDB-lite"/>
    </source>
</evidence>
<feature type="region of interest" description="Disordered" evidence="1">
    <location>
        <begin position="49"/>
        <end position="120"/>
    </location>
</feature>
<dbReference type="Proteomes" id="UP000515153">
    <property type="component" value="Unplaced"/>
</dbReference>
<feature type="compositionally biased region" description="Polar residues" evidence="1">
    <location>
        <begin position="55"/>
        <end position="69"/>
    </location>
</feature>
<dbReference type="KEGG" id="pgri:PgNI_02744"/>
<reference evidence="4" key="1">
    <citation type="journal article" date="2019" name="Mol. Biol. Evol.">
        <title>Blast fungal genomes show frequent chromosomal changes, gene gains and losses, and effector gene turnover.</title>
        <authorList>
            <person name="Gomez Luciano L.B."/>
            <person name="Jason Tsai I."/>
            <person name="Chuma I."/>
            <person name="Tosa Y."/>
            <person name="Chen Y.H."/>
            <person name="Li J.Y."/>
            <person name="Li M.Y."/>
            <person name="Jade Lu M.Y."/>
            <person name="Nakayashiki H."/>
            <person name="Li W.H."/>
        </authorList>
    </citation>
    <scope>NUCLEOTIDE SEQUENCE</scope>
    <source>
        <strain evidence="4">NI907</strain>
    </source>
</reference>
<dbReference type="AlphaFoldDB" id="A0A6P8B995"/>
<evidence type="ECO:0000313" key="3">
    <source>
        <dbReference type="Proteomes" id="UP000515153"/>
    </source>
</evidence>
<dbReference type="RefSeq" id="XP_030983738.1">
    <property type="nucleotide sequence ID" value="XM_031122801.1"/>
</dbReference>
<reference evidence="4" key="3">
    <citation type="submission" date="2025-08" db="UniProtKB">
        <authorList>
            <consortium name="RefSeq"/>
        </authorList>
    </citation>
    <scope>IDENTIFICATION</scope>
    <source>
        <strain evidence="4">NI907</strain>
    </source>
</reference>
<feature type="compositionally biased region" description="Low complexity" evidence="1">
    <location>
        <begin position="93"/>
        <end position="107"/>
    </location>
</feature>
<dbReference type="InterPro" id="IPR046797">
    <property type="entry name" value="PDDEXK_12"/>
</dbReference>